<protein>
    <submittedName>
        <fullName evidence="1">Uncharacterized protein</fullName>
    </submittedName>
</protein>
<dbReference type="Gene3D" id="1.10.246.130">
    <property type="match status" value="1"/>
</dbReference>
<dbReference type="InterPro" id="IPR043138">
    <property type="entry name" value="GGT_lsub"/>
</dbReference>
<dbReference type="InterPro" id="IPR029055">
    <property type="entry name" value="Ntn_hydrolases_N"/>
</dbReference>
<keyword evidence="2" id="KW-1185">Reference proteome</keyword>
<dbReference type="OrthoDB" id="2015213at2759"/>
<organism evidence="1 2">
    <name type="scientific">Araneus ventricosus</name>
    <name type="common">Orbweaver spider</name>
    <name type="synonym">Epeira ventricosa</name>
    <dbReference type="NCBI Taxonomy" id="182803"/>
    <lineage>
        <taxon>Eukaryota</taxon>
        <taxon>Metazoa</taxon>
        <taxon>Ecdysozoa</taxon>
        <taxon>Arthropoda</taxon>
        <taxon>Chelicerata</taxon>
        <taxon>Arachnida</taxon>
        <taxon>Araneae</taxon>
        <taxon>Araneomorphae</taxon>
        <taxon>Entelegynae</taxon>
        <taxon>Araneoidea</taxon>
        <taxon>Araneidae</taxon>
        <taxon>Araneus</taxon>
    </lineage>
</organism>
<dbReference type="SUPFAM" id="SSF56235">
    <property type="entry name" value="N-terminal nucleophile aminohydrolases (Ntn hydrolases)"/>
    <property type="match status" value="1"/>
</dbReference>
<proteinExistence type="predicted"/>
<dbReference type="Proteomes" id="UP000499080">
    <property type="component" value="Unassembled WGS sequence"/>
</dbReference>
<dbReference type="AlphaFoldDB" id="A0A4Y2H3U2"/>
<accession>A0A4Y2H3U2</accession>
<comment type="caution">
    <text evidence="1">The sequence shown here is derived from an EMBL/GenBank/DDBJ whole genome shotgun (WGS) entry which is preliminary data.</text>
</comment>
<evidence type="ECO:0000313" key="1">
    <source>
        <dbReference type="EMBL" id="GBM58984.1"/>
    </source>
</evidence>
<sequence>MQEESTLKDSLGHNSPDYIYLVAEAIKQAYLEAWEYLCDPKCCSKRVEDILTEESAQKLRSKIDPE</sequence>
<evidence type="ECO:0000313" key="2">
    <source>
        <dbReference type="Proteomes" id="UP000499080"/>
    </source>
</evidence>
<dbReference type="Pfam" id="PF01019">
    <property type="entry name" value="G_glu_transpept"/>
    <property type="match status" value="1"/>
</dbReference>
<feature type="non-terminal residue" evidence="1">
    <location>
        <position position="66"/>
    </location>
</feature>
<reference evidence="1 2" key="1">
    <citation type="journal article" date="2019" name="Sci. Rep.">
        <title>Orb-weaving spider Araneus ventricosus genome elucidates the spidroin gene catalogue.</title>
        <authorList>
            <person name="Kono N."/>
            <person name="Nakamura H."/>
            <person name="Ohtoshi R."/>
            <person name="Moran D.A.P."/>
            <person name="Shinohara A."/>
            <person name="Yoshida Y."/>
            <person name="Fujiwara M."/>
            <person name="Mori M."/>
            <person name="Tomita M."/>
            <person name="Arakawa K."/>
        </authorList>
    </citation>
    <scope>NUCLEOTIDE SEQUENCE [LARGE SCALE GENOMIC DNA]</scope>
</reference>
<gene>
    <name evidence="1" type="ORF">AVEN_216719_1</name>
</gene>
<name>A0A4Y2H3U2_ARAVE</name>
<dbReference type="EMBL" id="BGPR01179822">
    <property type="protein sequence ID" value="GBM58984.1"/>
    <property type="molecule type" value="Genomic_DNA"/>
</dbReference>